<dbReference type="Gene3D" id="3.30.300.20">
    <property type="match status" value="1"/>
</dbReference>
<sequence>MGSLHSYSVEVTWTGAGDTGTSGYTSYSRDHSVHVGGKPDILASSDPAFRGDPGRHNPEELFVASLAQCHMLWFLHMAAAAGVVVTAYEDRAVGTMRVEAAGAGQFTEVELRPRVTVTVDGTLDPASTVADLHARAHDHCFISRSVNFPVHVSPVVHVAAARTPRPA</sequence>
<keyword evidence="2" id="KW-1185">Reference proteome</keyword>
<protein>
    <submittedName>
        <fullName evidence="1">OsmC family protein</fullName>
    </submittedName>
</protein>
<dbReference type="PANTHER" id="PTHR42830">
    <property type="entry name" value="OSMOTICALLY INDUCIBLE FAMILY PROTEIN"/>
    <property type="match status" value="1"/>
</dbReference>
<dbReference type="InterPro" id="IPR003718">
    <property type="entry name" value="OsmC/Ohr_fam"/>
</dbReference>
<name>A0A934IBN6_9MICO</name>
<evidence type="ECO:0000313" key="2">
    <source>
        <dbReference type="Proteomes" id="UP000602087"/>
    </source>
</evidence>
<organism evidence="1 2">
    <name type="scientific">Sanguibacter suaedae</name>
    <dbReference type="NCBI Taxonomy" id="2795737"/>
    <lineage>
        <taxon>Bacteria</taxon>
        <taxon>Bacillati</taxon>
        <taxon>Actinomycetota</taxon>
        <taxon>Actinomycetes</taxon>
        <taxon>Micrococcales</taxon>
        <taxon>Sanguibacteraceae</taxon>
        <taxon>Sanguibacter</taxon>
    </lineage>
</organism>
<accession>A0A934IBN6</accession>
<dbReference type="InterPro" id="IPR015946">
    <property type="entry name" value="KH_dom-like_a/b"/>
</dbReference>
<dbReference type="SUPFAM" id="SSF82784">
    <property type="entry name" value="OsmC-like"/>
    <property type="match status" value="1"/>
</dbReference>
<gene>
    <name evidence="1" type="ORF">JAV76_07760</name>
</gene>
<dbReference type="Proteomes" id="UP000602087">
    <property type="component" value="Unassembled WGS sequence"/>
</dbReference>
<dbReference type="AlphaFoldDB" id="A0A934IBN6"/>
<dbReference type="InterPro" id="IPR052707">
    <property type="entry name" value="OsmC_Ohr_Peroxiredoxin"/>
</dbReference>
<dbReference type="Pfam" id="PF02566">
    <property type="entry name" value="OsmC"/>
    <property type="match status" value="1"/>
</dbReference>
<dbReference type="RefSeq" id="WP_198733472.1">
    <property type="nucleotide sequence ID" value="NZ_JAEINH010000005.1"/>
</dbReference>
<comment type="caution">
    <text evidence="1">The sequence shown here is derived from an EMBL/GenBank/DDBJ whole genome shotgun (WGS) entry which is preliminary data.</text>
</comment>
<proteinExistence type="predicted"/>
<dbReference type="PANTHER" id="PTHR42830:SF2">
    <property type="entry name" value="OSMC_OHR FAMILY PROTEIN"/>
    <property type="match status" value="1"/>
</dbReference>
<evidence type="ECO:0000313" key="1">
    <source>
        <dbReference type="EMBL" id="MBI9114906.1"/>
    </source>
</evidence>
<dbReference type="EMBL" id="JAEINH010000005">
    <property type="protein sequence ID" value="MBI9114906.1"/>
    <property type="molecule type" value="Genomic_DNA"/>
</dbReference>
<dbReference type="InterPro" id="IPR036102">
    <property type="entry name" value="OsmC/Ohrsf"/>
</dbReference>
<reference evidence="1" key="1">
    <citation type="submission" date="2020-12" db="EMBL/GenBank/DDBJ databases">
        <title>Sanguibacter suaedae sp. nov., isolated from Suaeda aralocaspica.</title>
        <authorList>
            <person name="Ma Q."/>
        </authorList>
    </citation>
    <scope>NUCLEOTIDE SEQUENCE</scope>
    <source>
        <strain evidence="1">YZGR15</strain>
    </source>
</reference>